<dbReference type="InterPro" id="IPR011701">
    <property type="entry name" value="MFS"/>
</dbReference>
<feature type="domain" description="Major facilitator superfamily (MFS) profile" evidence="6">
    <location>
        <begin position="45"/>
        <end position="439"/>
    </location>
</feature>
<dbReference type="KEGG" id="halt:IM660_14550"/>
<evidence type="ECO:0000313" key="7">
    <source>
        <dbReference type="EMBL" id="QOR69862.1"/>
    </source>
</evidence>
<keyword evidence="3 5" id="KW-1133">Transmembrane helix</keyword>
<feature type="transmembrane region" description="Helical" evidence="5">
    <location>
        <begin position="389"/>
        <end position="410"/>
    </location>
</feature>
<dbReference type="Pfam" id="PF07690">
    <property type="entry name" value="MFS_1"/>
    <property type="match status" value="1"/>
</dbReference>
<feature type="transmembrane region" description="Helical" evidence="5">
    <location>
        <begin position="325"/>
        <end position="345"/>
    </location>
</feature>
<comment type="subcellular location">
    <subcellularLocation>
        <location evidence="1">Cell membrane</location>
        <topology evidence="1">Multi-pass membrane protein</topology>
    </subcellularLocation>
</comment>
<protein>
    <submittedName>
        <fullName evidence="7">MFS transporter</fullName>
    </submittedName>
</protein>
<feature type="transmembrane region" description="Helical" evidence="5">
    <location>
        <begin position="205"/>
        <end position="227"/>
    </location>
</feature>
<organism evidence="7 8">
    <name type="scientific">Ruania alkalisoli</name>
    <dbReference type="NCBI Taxonomy" id="2779775"/>
    <lineage>
        <taxon>Bacteria</taxon>
        <taxon>Bacillati</taxon>
        <taxon>Actinomycetota</taxon>
        <taxon>Actinomycetes</taxon>
        <taxon>Micrococcales</taxon>
        <taxon>Ruaniaceae</taxon>
        <taxon>Ruania</taxon>
    </lineage>
</organism>
<dbReference type="PANTHER" id="PTHR23534">
    <property type="entry name" value="MFS PERMEASE"/>
    <property type="match status" value="1"/>
</dbReference>
<evidence type="ECO:0000256" key="3">
    <source>
        <dbReference type="ARBA" id="ARBA00022989"/>
    </source>
</evidence>
<dbReference type="SUPFAM" id="SSF103473">
    <property type="entry name" value="MFS general substrate transporter"/>
    <property type="match status" value="1"/>
</dbReference>
<accession>A0A7M1SSU4</accession>
<sequence>MQRRWTKASWSGARARRSISVLPETSTAETQIVSEPERARVHKRTLTVVIMSQILGGAGLAAGISVGALLAQDMLSSDALSGLPTGLFTLGSALAAYLVGRSTQRFGRRLGLAHGFIAGGVGALGVVIAAVAGSVPLLFISLFVYGSGTATNLQARYAGTDLAPANKRGFGTSMAMVATTIGAVAGPNLIDPLGAFADALGVPTLAGPFILAAVAYGAAGLVLFIFLRPDPYLFARQIAVGATHGSDTSSANDTPPVGIGAYVGATVMVLTQLVMVAIMTMTPIHMRAHDHEMAAVGLVIGLHVGAMWLPSLITGHLVDRLGRTPMVIASGVTLLLAGGLAATAPGDSLSLLILALILLGIGWNFGLVAGTALVVDATVPQNRPRTQGAIDVLIALAGATGGTMSAVVMVTSSFQALSLGGGILALALIPVLLWARSRHAVSP</sequence>
<feature type="transmembrane region" description="Helical" evidence="5">
    <location>
        <begin position="46"/>
        <end position="70"/>
    </location>
</feature>
<dbReference type="AlphaFoldDB" id="A0A7M1SSU4"/>
<dbReference type="Gene3D" id="1.20.1250.20">
    <property type="entry name" value="MFS general substrate transporter like domains"/>
    <property type="match status" value="2"/>
</dbReference>
<dbReference type="InterPro" id="IPR005828">
    <property type="entry name" value="MFS_sugar_transport-like"/>
</dbReference>
<reference evidence="7 8" key="1">
    <citation type="submission" date="2020-10" db="EMBL/GenBank/DDBJ databases">
        <title>Haloactinobacterium sp. RN3S43, a bacterium isolated from saline soil.</title>
        <authorList>
            <person name="Sun J.-Q."/>
        </authorList>
    </citation>
    <scope>NUCLEOTIDE SEQUENCE [LARGE SCALE GENOMIC DNA]</scope>
    <source>
        <strain evidence="7 8">RN3S43</strain>
    </source>
</reference>
<dbReference type="Pfam" id="PF00083">
    <property type="entry name" value="Sugar_tr"/>
    <property type="match status" value="1"/>
</dbReference>
<feature type="transmembrane region" description="Helical" evidence="5">
    <location>
        <begin position="351"/>
        <end position="377"/>
    </location>
</feature>
<name>A0A7M1SSU4_9MICO</name>
<keyword evidence="4 5" id="KW-0472">Membrane</keyword>
<evidence type="ECO:0000256" key="2">
    <source>
        <dbReference type="ARBA" id="ARBA00022692"/>
    </source>
</evidence>
<feature type="transmembrane region" description="Helical" evidence="5">
    <location>
        <begin position="293"/>
        <end position="313"/>
    </location>
</feature>
<dbReference type="InterPro" id="IPR036259">
    <property type="entry name" value="MFS_trans_sf"/>
</dbReference>
<feature type="transmembrane region" description="Helical" evidence="5">
    <location>
        <begin position="82"/>
        <end position="100"/>
    </location>
</feature>
<dbReference type="EMBL" id="CP063169">
    <property type="protein sequence ID" value="QOR69862.1"/>
    <property type="molecule type" value="Genomic_DNA"/>
</dbReference>
<feature type="transmembrane region" description="Helical" evidence="5">
    <location>
        <begin position="170"/>
        <end position="190"/>
    </location>
</feature>
<gene>
    <name evidence="7" type="ORF">IM660_14550</name>
</gene>
<dbReference type="InterPro" id="IPR020846">
    <property type="entry name" value="MFS_dom"/>
</dbReference>
<keyword evidence="8" id="KW-1185">Reference proteome</keyword>
<dbReference type="PANTHER" id="PTHR23534:SF1">
    <property type="entry name" value="MAJOR FACILITATOR SUPERFAMILY PROTEIN"/>
    <property type="match status" value="1"/>
</dbReference>
<feature type="transmembrane region" description="Helical" evidence="5">
    <location>
        <begin position="416"/>
        <end position="435"/>
    </location>
</feature>
<dbReference type="GO" id="GO:0005886">
    <property type="term" value="C:plasma membrane"/>
    <property type="evidence" value="ECO:0007669"/>
    <property type="project" value="UniProtKB-SubCell"/>
</dbReference>
<evidence type="ECO:0000256" key="1">
    <source>
        <dbReference type="ARBA" id="ARBA00004651"/>
    </source>
</evidence>
<keyword evidence="2 5" id="KW-0812">Transmembrane</keyword>
<feature type="transmembrane region" description="Helical" evidence="5">
    <location>
        <begin position="112"/>
        <end position="132"/>
    </location>
</feature>
<proteinExistence type="predicted"/>
<evidence type="ECO:0000256" key="5">
    <source>
        <dbReference type="SAM" id="Phobius"/>
    </source>
</evidence>
<feature type="transmembrane region" description="Helical" evidence="5">
    <location>
        <begin position="138"/>
        <end position="158"/>
    </location>
</feature>
<dbReference type="Proteomes" id="UP000593758">
    <property type="component" value="Chromosome"/>
</dbReference>
<evidence type="ECO:0000259" key="6">
    <source>
        <dbReference type="PROSITE" id="PS50850"/>
    </source>
</evidence>
<feature type="transmembrane region" description="Helical" evidence="5">
    <location>
        <begin position="259"/>
        <end position="281"/>
    </location>
</feature>
<evidence type="ECO:0000313" key="8">
    <source>
        <dbReference type="Proteomes" id="UP000593758"/>
    </source>
</evidence>
<dbReference type="GO" id="GO:0022857">
    <property type="term" value="F:transmembrane transporter activity"/>
    <property type="evidence" value="ECO:0007669"/>
    <property type="project" value="InterPro"/>
</dbReference>
<evidence type="ECO:0000256" key="4">
    <source>
        <dbReference type="ARBA" id="ARBA00023136"/>
    </source>
</evidence>
<dbReference type="PROSITE" id="PS50850">
    <property type="entry name" value="MFS"/>
    <property type="match status" value="1"/>
</dbReference>